<dbReference type="InterPro" id="IPR033452">
    <property type="entry name" value="GH30_C"/>
</dbReference>
<dbReference type="GO" id="GO:0006680">
    <property type="term" value="P:glucosylceramide catabolic process"/>
    <property type="evidence" value="ECO:0007669"/>
    <property type="project" value="TreeGrafter"/>
</dbReference>
<evidence type="ECO:0000259" key="3">
    <source>
        <dbReference type="Pfam" id="PF17189"/>
    </source>
</evidence>
<dbReference type="Pfam" id="PF17189">
    <property type="entry name" value="Glyco_hydro_30C"/>
    <property type="match status" value="1"/>
</dbReference>
<dbReference type="GO" id="GO:0016020">
    <property type="term" value="C:membrane"/>
    <property type="evidence" value="ECO:0007669"/>
    <property type="project" value="GOC"/>
</dbReference>
<keyword evidence="2" id="KW-0378">Hydrolase</keyword>
<proteinExistence type="predicted"/>
<sequence>MGHFSKFIPPGSVRIELHFYMKPVSYEGVAFVTPTHQQVLVLLNRGNKSVTFSVEDIAKDGMALRIQLESKSIATVIWNK</sequence>
<gene>
    <name evidence="4" type="ORF">WUBG_11887</name>
</gene>
<dbReference type="Proteomes" id="UP000004810">
    <property type="component" value="Unassembled WGS sequence"/>
</dbReference>
<accession>J9EPJ0</accession>
<dbReference type="GO" id="GO:0004348">
    <property type="term" value="F:glucosylceramidase activity"/>
    <property type="evidence" value="ECO:0007669"/>
    <property type="project" value="InterPro"/>
</dbReference>
<dbReference type="AlphaFoldDB" id="J9EPJ0"/>
<name>J9EPJ0_WUCBA</name>
<reference evidence="5" key="1">
    <citation type="submission" date="2012-08" db="EMBL/GenBank/DDBJ databases">
        <title>The Genome Sequence of Wuchereria bancrofti.</title>
        <authorList>
            <person name="Nutman T.B."/>
            <person name="Fink D.L."/>
            <person name="Russ C."/>
            <person name="Young S."/>
            <person name="Zeng Q."/>
            <person name="Koehrsen M."/>
            <person name="Alvarado L."/>
            <person name="Berlin A."/>
            <person name="Chapman S.B."/>
            <person name="Chen Z."/>
            <person name="Freedman E."/>
            <person name="Gellesch M."/>
            <person name="Goldberg J."/>
            <person name="Griggs A."/>
            <person name="Gujja S."/>
            <person name="Heilman E.R."/>
            <person name="Heiman D."/>
            <person name="Hepburn T."/>
            <person name="Howarth C."/>
            <person name="Jen D."/>
            <person name="Larson L."/>
            <person name="Lewis B."/>
            <person name="Mehta T."/>
            <person name="Park D."/>
            <person name="Pearson M."/>
            <person name="Roberts A."/>
            <person name="Saif S."/>
            <person name="Shea T."/>
            <person name="Shenoy N."/>
            <person name="Sisk P."/>
            <person name="Stolte C."/>
            <person name="Sykes S."/>
            <person name="Walk T."/>
            <person name="White J."/>
            <person name="Yandava C."/>
            <person name="Haas B."/>
            <person name="Henn M.R."/>
            <person name="Nusbaum C."/>
            <person name="Birren B."/>
        </authorList>
    </citation>
    <scope>NUCLEOTIDE SEQUENCE [LARGE SCALE GENOMIC DNA]</scope>
    <source>
        <strain evidence="5">NA</strain>
    </source>
</reference>
<feature type="domain" description="Glycosyl hydrolase family 30 beta sandwich" evidence="3">
    <location>
        <begin position="11"/>
        <end position="76"/>
    </location>
</feature>
<dbReference type="EMBL" id="ADBV01008070">
    <property type="protein sequence ID" value="EJW77204.1"/>
    <property type="molecule type" value="Genomic_DNA"/>
</dbReference>
<dbReference type="InterPro" id="IPR001139">
    <property type="entry name" value="Glyco_hydro_30"/>
</dbReference>
<dbReference type="Gene3D" id="2.60.40.1180">
    <property type="entry name" value="Golgi alpha-mannosidase II"/>
    <property type="match status" value="1"/>
</dbReference>
<evidence type="ECO:0000313" key="4">
    <source>
        <dbReference type="EMBL" id="EJW77204.1"/>
    </source>
</evidence>
<evidence type="ECO:0000256" key="2">
    <source>
        <dbReference type="ARBA" id="ARBA00022801"/>
    </source>
</evidence>
<keyword evidence="1" id="KW-0732">Signal</keyword>
<evidence type="ECO:0000313" key="5">
    <source>
        <dbReference type="Proteomes" id="UP000004810"/>
    </source>
</evidence>
<organism evidence="4 5">
    <name type="scientific">Wuchereria bancrofti</name>
    <dbReference type="NCBI Taxonomy" id="6293"/>
    <lineage>
        <taxon>Eukaryota</taxon>
        <taxon>Metazoa</taxon>
        <taxon>Ecdysozoa</taxon>
        <taxon>Nematoda</taxon>
        <taxon>Chromadorea</taxon>
        <taxon>Rhabditida</taxon>
        <taxon>Spirurina</taxon>
        <taxon>Spiruromorpha</taxon>
        <taxon>Filarioidea</taxon>
        <taxon>Onchocercidae</taxon>
        <taxon>Wuchereria</taxon>
    </lineage>
</organism>
<evidence type="ECO:0000256" key="1">
    <source>
        <dbReference type="ARBA" id="ARBA00022729"/>
    </source>
</evidence>
<dbReference type="PANTHER" id="PTHR11069">
    <property type="entry name" value="GLUCOSYLCERAMIDASE"/>
    <property type="match status" value="1"/>
</dbReference>
<comment type="caution">
    <text evidence="4">The sequence shown here is derived from an EMBL/GenBank/DDBJ whole genome shotgun (WGS) entry which is preliminary data.</text>
</comment>
<protein>
    <recommendedName>
        <fullName evidence="3">Glycosyl hydrolase family 30 beta sandwich domain-containing protein</fullName>
    </recommendedName>
</protein>
<dbReference type="InterPro" id="IPR013780">
    <property type="entry name" value="Glyco_hydro_b"/>
</dbReference>
<dbReference type="PANTHER" id="PTHR11069:SF23">
    <property type="entry name" value="LYSOSOMAL ACID GLUCOSYLCERAMIDASE"/>
    <property type="match status" value="1"/>
</dbReference>